<dbReference type="InterPro" id="IPR020568">
    <property type="entry name" value="Ribosomal_Su5_D2-typ_SF"/>
</dbReference>
<evidence type="ECO:0000256" key="4">
    <source>
        <dbReference type="ARBA" id="ARBA00022741"/>
    </source>
</evidence>
<dbReference type="EC" id="2.7.1.39" evidence="7 8"/>
<evidence type="ECO:0000313" key="12">
    <source>
        <dbReference type="Proteomes" id="UP000014070"/>
    </source>
</evidence>
<name>R9TBM8_METII</name>
<comment type="similarity">
    <text evidence="7">Belongs to the GHMP kinase family. Homoserine kinase subfamily.</text>
</comment>
<dbReference type="InParanoid" id="R9TBM8"/>
<reference evidence="11 12" key="1">
    <citation type="journal article" date="2013" name="Genome Announc.">
        <title>Genome sequence of 'Candidatus Methanomassiliicoccus intestinalis' Issoire-Mx1, a third thermoplasmatales-related methanogenic archaeon from human feces.</title>
        <authorList>
            <person name="Borrel G."/>
            <person name="Harris H.M."/>
            <person name="Parisot N."/>
            <person name="Gaci N."/>
            <person name="Tottey W."/>
            <person name="Mihajlovski A."/>
            <person name="Deane J."/>
            <person name="Gribaldo S."/>
            <person name="Bardot O."/>
            <person name="Peyretaillade E."/>
            <person name="Peyret P."/>
            <person name="O'Toole P.W."/>
            <person name="Brugere J.F."/>
        </authorList>
    </citation>
    <scope>NUCLEOTIDE SEQUENCE [LARGE SCALE GENOMIC DNA]</scope>
    <source>
        <strain evidence="11 12">Issoire-Mx1</strain>
    </source>
</reference>
<evidence type="ECO:0000256" key="5">
    <source>
        <dbReference type="ARBA" id="ARBA00022777"/>
    </source>
</evidence>
<accession>R9TBM8</accession>
<dbReference type="Gene3D" id="3.30.230.10">
    <property type="match status" value="1"/>
</dbReference>
<keyword evidence="5 7" id="KW-0418">Kinase</keyword>
<dbReference type="RefSeq" id="WP_020449368.1">
    <property type="nucleotide sequence ID" value="NC_021353.1"/>
</dbReference>
<evidence type="ECO:0000256" key="6">
    <source>
        <dbReference type="ARBA" id="ARBA00022840"/>
    </source>
</evidence>
<dbReference type="GO" id="GO:0005524">
    <property type="term" value="F:ATP binding"/>
    <property type="evidence" value="ECO:0007669"/>
    <property type="project" value="UniProtKB-UniRule"/>
</dbReference>
<dbReference type="SUPFAM" id="SSF55060">
    <property type="entry name" value="GHMP Kinase, C-terminal domain"/>
    <property type="match status" value="1"/>
</dbReference>
<sequence>MEKVKVVAPATLSNLGSGFDVFGMALSEPFDIIEARKTSEPGVIIESVEGWGAEVITLDAALNSTGVAAAEVLKKSNADFGIAFNIKKGFRPGSGIGSSGASAAGGAVAANLLLKNKLPPRDIVACAAESERVTSGSFHADNVGPCVLGGFTVIRCYEPLELKKITPPKNLGVVVVMPSFTVKTLDARTVIPKQVKLSDMIYEVGNASSLVLGMCSGDVDLIGKSMTDIVVEPSRSKLNPGLMDAKKAAIEAGAAGSFLGGSGPCVIAIFDNSLTDGKPILDAMLDSYKRANIAVDKTWITTWGEGCRSL</sequence>
<dbReference type="AlphaFoldDB" id="R9TBM8"/>
<dbReference type="GO" id="GO:0005737">
    <property type="term" value="C:cytoplasm"/>
    <property type="evidence" value="ECO:0007669"/>
    <property type="project" value="UniProtKB-SubCell"/>
</dbReference>
<keyword evidence="6 7" id="KW-0067">ATP-binding</keyword>
<dbReference type="InterPro" id="IPR006204">
    <property type="entry name" value="GHMP_kinase_N_dom"/>
</dbReference>
<evidence type="ECO:0000256" key="3">
    <source>
        <dbReference type="ARBA" id="ARBA00022697"/>
    </source>
</evidence>
<dbReference type="PANTHER" id="PTHR20861:SF1">
    <property type="entry name" value="HOMOSERINE KINASE"/>
    <property type="match status" value="1"/>
</dbReference>
<dbReference type="HAMAP" id="MF_00384">
    <property type="entry name" value="Homoser_kinase"/>
    <property type="match status" value="1"/>
</dbReference>
<proteinExistence type="inferred from homology"/>
<dbReference type="SUPFAM" id="SSF54211">
    <property type="entry name" value="Ribosomal protein S5 domain 2-like"/>
    <property type="match status" value="1"/>
</dbReference>
<keyword evidence="1 7" id="KW-0028">Amino-acid biosynthesis</keyword>
<comment type="pathway">
    <text evidence="7">Amino-acid biosynthesis; L-threonine biosynthesis; L-threonine from L-aspartate: step 4/5.</text>
</comment>
<keyword evidence="7" id="KW-0963">Cytoplasm</keyword>
<dbReference type="Gene3D" id="3.30.70.890">
    <property type="entry name" value="GHMP kinase, C-terminal domain"/>
    <property type="match status" value="1"/>
</dbReference>
<dbReference type="InterPro" id="IPR014721">
    <property type="entry name" value="Ribsml_uS5_D2-typ_fold_subgr"/>
</dbReference>
<dbReference type="InterPro" id="IPR000870">
    <property type="entry name" value="Homoserine_kinase"/>
</dbReference>
<evidence type="ECO:0000256" key="1">
    <source>
        <dbReference type="ARBA" id="ARBA00022605"/>
    </source>
</evidence>
<dbReference type="STRING" id="1295009.MMINT_15310"/>
<dbReference type="PRINTS" id="PR00958">
    <property type="entry name" value="HOMSERKINASE"/>
</dbReference>
<gene>
    <name evidence="7" type="primary">thrB</name>
    <name evidence="11" type="ORF">MMINT_15310</name>
</gene>
<dbReference type="Proteomes" id="UP000014070">
    <property type="component" value="Chromosome"/>
</dbReference>
<dbReference type="PIRSF" id="PIRSF000676">
    <property type="entry name" value="Homoser_kin"/>
    <property type="match status" value="1"/>
</dbReference>
<dbReference type="UniPathway" id="UPA00050">
    <property type="reaction ID" value="UER00064"/>
</dbReference>
<keyword evidence="12" id="KW-1185">Reference proteome</keyword>
<dbReference type="PANTHER" id="PTHR20861">
    <property type="entry name" value="HOMOSERINE/4-DIPHOSPHOCYTIDYL-2-C-METHYL-D-ERYTHRITOL KINASE"/>
    <property type="match status" value="1"/>
</dbReference>
<evidence type="ECO:0000313" key="11">
    <source>
        <dbReference type="EMBL" id="AGN26843.1"/>
    </source>
</evidence>
<evidence type="ECO:0000256" key="8">
    <source>
        <dbReference type="NCBIfam" id="TIGR00191"/>
    </source>
</evidence>
<dbReference type="HOGENOM" id="CLU_041243_1_1_2"/>
<evidence type="ECO:0000256" key="7">
    <source>
        <dbReference type="HAMAP-Rule" id="MF_00384"/>
    </source>
</evidence>
<dbReference type="FunCoup" id="R9TBM8">
    <property type="interactions" value="106"/>
</dbReference>
<feature type="domain" description="GHMP kinase C-terminal" evidence="10">
    <location>
        <begin position="214"/>
        <end position="284"/>
    </location>
</feature>
<keyword evidence="2 7" id="KW-0808">Transferase</keyword>
<dbReference type="GO" id="GO:0004413">
    <property type="term" value="F:homoserine kinase activity"/>
    <property type="evidence" value="ECO:0007669"/>
    <property type="project" value="UniProtKB-UniRule"/>
</dbReference>
<organism evidence="11 12">
    <name type="scientific">Methanomassiliicoccus intestinalis (strain Issoire-Mx1)</name>
    <dbReference type="NCBI Taxonomy" id="1295009"/>
    <lineage>
        <taxon>Archaea</taxon>
        <taxon>Methanobacteriati</taxon>
        <taxon>Thermoplasmatota</taxon>
        <taxon>Thermoplasmata</taxon>
        <taxon>Methanomassiliicoccales</taxon>
        <taxon>Methanomassiliicoccaceae</taxon>
        <taxon>Methanomassiliicoccus</taxon>
    </lineage>
</organism>
<dbReference type="KEGG" id="mer:MMINT_15310"/>
<dbReference type="InterPro" id="IPR013750">
    <property type="entry name" value="GHMP_kinase_C_dom"/>
</dbReference>
<dbReference type="EMBL" id="CP005934">
    <property type="protein sequence ID" value="AGN26843.1"/>
    <property type="molecule type" value="Genomic_DNA"/>
</dbReference>
<comment type="caution">
    <text evidence="7">Lacks conserved residue(s) required for the propagation of feature annotation.</text>
</comment>
<dbReference type="NCBIfam" id="NF002288">
    <property type="entry name" value="PRK01212.1-4"/>
    <property type="match status" value="1"/>
</dbReference>
<comment type="catalytic activity">
    <reaction evidence="7">
        <text>L-homoserine + ATP = O-phospho-L-homoserine + ADP + H(+)</text>
        <dbReference type="Rhea" id="RHEA:13985"/>
        <dbReference type="ChEBI" id="CHEBI:15378"/>
        <dbReference type="ChEBI" id="CHEBI:30616"/>
        <dbReference type="ChEBI" id="CHEBI:57476"/>
        <dbReference type="ChEBI" id="CHEBI:57590"/>
        <dbReference type="ChEBI" id="CHEBI:456216"/>
        <dbReference type="EC" id="2.7.1.39"/>
    </reaction>
</comment>
<dbReference type="NCBIfam" id="TIGR00191">
    <property type="entry name" value="thrB"/>
    <property type="match status" value="1"/>
</dbReference>
<evidence type="ECO:0000259" key="9">
    <source>
        <dbReference type="Pfam" id="PF00288"/>
    </source>
</evidence>
<dbReference type="GO" id="GO:0009088">
    <property type="term" value="P:threonine biosynthetic process"/>
    <property type="evidence" value="ECO:0007669"/>
    <property type="project" value="UniProtKB-UniRule"/>
</dbReference>
<evidence type="ECO:0000259" key="10">
    <source>
        <dbReference type="Pfam" id="PF08544"/>
    </source>
</evidence>
<evidence type="ECO:0000256" key="2">
    <source>
        <dbReference type="ARBA" id="ARBA00022679"/>
    </source>
</evidence>
<feature type="domain" description="GHMP kinase N-terminal" evidence="9">
    <location>
        <begin position="68"/>
        <end position="150"/>
    </location>
</feature>
<dbReference type="Pfam" id="PF08544">
    <property type="entry name" value="GHMP_kinases_C"/>
    <property type="match status" value="1"/>
</dbReference>
<protein>
    <recommendedName>
        <fullName evidence="7 8">Homoserine kinase</fullName>
        <shortName evidence="7">HK</shortName>
        <shortName evidence="7">HSK</shortName>
        <ecNumber evidence="7 8">2.7.1.39</ecNumber>
    </recommendedName>
</protein>
<dbReference type="GeneID" id="41323907"/>
<dbReference type="InterPro" id="IPR036554">
    <property type="entry name" value="GHMP_kinase_C_sf"/>
</dbReference>
<dbReference type="Pfam" id="PF00288">
    <property type="entry name" value="GHMP_kinases_N"/>
    <property type="match status" value="1"/>
</dbReference>
<keyword evidence="3 7" id="KW-0791">Threonine biosynthesis</keyword>
<comment type="subcellular location">
    <subcellularLocation>
        <location evidence="7">Cytoplasm</location>
    </subcellularLocation>
</comment>
<keyword evidence="4 7" id="KW-0547">Nucleotide-binding</keyword>
<comment type="function">
    <text evidence="7">Catalyzes the ATP-dependent phosphorylation of L-homoserine to L-homoserine phosphate.</text>
</comment>